<proteinExistence type="predicted"/>
<comment type="caution">
    <text evidence="1">The sequence shown here is derived from an EMBL/GenBank/DDBJ whole genome shotgun (WGS) entry which is preliminary data.</text>
</comment>
<dbReference type="Proteomes" id="UP000070133">
    <property type="component" value="Unassembled WGS sequence"/>
</dbReference>
<accession>A0A139HH23</accession>
<reference evidence="1 2" key="1">
    <citation type="submission" date="2015-07" db="EMBL/GenBank/DDBJ databases">
        <title>Comparative genomics of the Sigatoka disease complex on banana suggests a link between parallel evolutionary changes in Pseudocercospora fijiensis and Pseudocercospora eumusae and increased virulence on the banana host.</title>
        <authorList>
            <person name="Chang T.-C."/>
            <person name="Salvucci A."/>
            <person name="Crous P.W."/>
            <person name="Stergiopoulos I."/>
        </authorList>
    </citation>
    <scope>NUCLEOTIDE SEQUENCE [LARGE SCALE GENOMIC DNA]</scope>
    <source>
        <strain evidence="1 2">CBS 114824</strain>
    </source>
</reference>
<protein>
    <submittedName>
        <fullName evidence="1">Uncharacterized protein</fullName>
    </submittedName>
</protein>
<gene>
    <name evidence="1" type="ORF">AC578_2771</name>
</gene>
<dbReference type="AlphaFoldDB" id="A0A139HH23"/>
<evidence type="ECO:0000313" key="1">
    <source>
        <dbReference type="EMBL" id="KXT01659.1"/>
    </source>
</evidence>
<name>A0A139HH23_9PEZI</name>
<evidence type="ECO:0000313" key="2">
    <source>
        <dbReference type="Proteomes" id="UP000070133"/>
    </source>
</evidence>
<keyword evidence="2" id="KW-1185">Reference proteome</keyword>
<dbReference type="EMBL" id="LFZN01000051">
    <property type="protein sequence ID" value="KXT01659.1"/>
    <property type="molecule type" value="Genomic_DNA"/>
</dbReference>
<sequence length="74" mass="8014">MRADSGKSLLAQQTTPASFILEDAKEEETALLNSSRSVHQEYVVHRGSLPASTPIADAVALVNLESNKARQNSY</sequence>
<organism evidence="1 2">
    <name type="scientific">Pseudocercospora eumusae</name>
    <dbReference type="NCBI Taxonomy" id="321146"/>
    <lineage>
        <taxon>Eukaryota</taxon>
        <taxon>Fungi</taxon>
        <taxon>Dikarya</taxon>
        <taxon>Ascomycota</taxon>
        <taxon>Pezizomycotina</taxon>
        <taxon>Dothideomycetes</taxon>
        <taxon>Dothideomycetidae</taxon>
        <taxon>Mycosphaerellales</taxon>
        <taxon>Mycosphaerellaceae</taxon>
        <taxon>Pseudocercospora</taxon>
    </lineage>
</organism>